<dbReference type="Pfam" id="PF03958">
    <property type="entry name" value="Secretin_N"/>
    <property type="match status" value="1"/>
</dbReference>
<evidence type="ECO:0000313" key="2">
    <source>
        <dbReference type="EMBL" id="MCO6042799.1"/>
    </source>
</evidence>
<comment type="caution">
    <text evidence="2">The sequence shown here is derived from an EMBL/GenBank/DDBJ whole genome shotgun (WGS) entry which is preliminary data.</text>
</comment>
<reference evidence="2" key="1">
    <citation type="submission" date="2022-06" db="EMBL/GenBank/DDBJ databases">
        <title>Aeoliella straminimaris, a novel planctomycete from sediments.</title>
        <authorList>
            <person name="Vitorino I.R."/>
            <person name="Lage O.M."/>
        </authorList>
    </citation>
    <scope>NUCLEOTIDE SEQUENCE</scope>
    <source>
        <strain evidence="2">ICT_H6.2</strain>
    </source>
</reference>
<dbReference type="EMBL" id="JAMXLR010000011">
    <property type="protein sequence ID" value="MCO6042799.1"/>
    <property type="molecule type" value="Genomic_DNA"/>
</dbReference>
<feature type="domain" description="NolW-like" evidence="1">
    <location>
        <begin position="44"/>
        <end position="102"/>
    </location>
</feature>
<dbReference type="AlphaFoldDB" id="A0A9X2FAN2"/>
<evidence type="ECO:0000313" key="3">
    <source>
        <dbReference type="Proteomes" id="UP001155241"/>
    </source>
</evidence>
<accession>A0A9X2FAN2</accession>
<dbReference type="InterPro" id="IPR038591">
    <property type="entry name" value="NolW-like_sf"/>
</dbReference>
<evidence type="ECO:0000259" key="1">
    <source>
        <dbReference type="Pfam" id="PF03958"/>
    </source>
</evidence>
<dbReference type="InterPro" id="IPR005644">
    <property type="entry name" value="NolW-like"/>
</dbReference>
<protein>
    <recommendedName>
        <fullName evidence="1">NolW-like domain-containing protein</fullName>
    </recommendedName>
</protein>
<keyword evidence="3" id="KW-1185">Reference proteome</keyword>
<proteinExistence type="predicted"/>
<dbReference type="Gene3D" id="3.30.1370.120">
    <property type="match status" value="1"/>
</dbReference>
<dbReference type="Proteomes" id="UP001155241">
    <property type="component" value="Unassembled WGS sequence"/>
</dbReference>
<name>A0A9X2FAN2_9BACT</name>
<dbReference type="RefSeq" id="WP_252850899.1">
    <property type="nucleotide sequence ID" value="NZ_JAMXLR010000011.1"/>
</dbReference>
<gene>
    <name evidence="2" type="ORF">NG895_02660</name>
</gene>
<sequence>MYRGRFHISLRTTLWLLTVAAILLAWGADHARLARQLKTPVVQVRAYQLQMNAVPQVMAALEDLFASTSSNPIQYTIDGSANQLIVSGTADTLDKIQQILMRLEH</sequence>
<organism evidence="2 3">
    <name type="scientific">Aeoliella straminimaris</name>
    <dbReference type="NCBI Taxonomy" id="2954799"/>
    <lineage>
        <taxon>Bacteria</taxon>
        <taxon>Pseudomonadati</taxon>
        <taxon>Planctomycetota</taxon>
        <taxon>Planctomycetia</taxon>
        <taxon>Pirellulales</taxon>
        <taxon>Lacipirellulaceae</taxon>
        <taxon>Aeoliella</taxon>
    </lineage>
</organism>